<gene>
    <name evidence="1" type="ORF">CTA1_2370</name>
</gene>
<dbReference type="EMBL" id="PJEX01000192">
    <property type="protein sequence ID" value="TKW53296.1"/>
    <property type="molecule type" value="Genomic_DNA"/>
</dbReference>
<reference evidence="1 2" key="1">
    <citation type="journal article" date="2019" name="PLoS ONE">
        <title>Comparative genome analysis indicates high evolutionary potential of pathogenicity genes in Colletotrichum tanaceti.</title>
        <authorList>
            <person name="Lelwala R.V."/>
            <person name="Korhonen P.K."/>
            <person name="Young N.D."/>
            <person name="Scott J.B."/>
            <person name="Ades P.A."/>
            <person name="Gasser R.B."/>
            <person name="Taylor P.W.J."/>
        </authorList>
    </citation>
    <scope>NUCLEOTIDE SEQUENCE [LARGE SCALE GENOMIC DNA]</scope>
    <source>
        <strain evidence="1">BRIP57314</strain>
    </source>
</reference>
<sequence>MAVRPRLGEFSGRWLVNILERGGGYLSQFETLGCLSSGTVQECVWMSRRRNRRLFPSPDTEDGALRRVTVEKFRENPVTRG</sequence>
<comment type="caution">
    <text evidence="1">The sequence shown here is derived from an EMBL/GenBank/DDBJ whole genome shotgun (WGS) entry which is preliminary data.</text>
</comment>
<proteinExistence type="predicted"/>
<dbReference type="Proteomes" id="UP000310108">
    <property type="component" value="Unassembled WGS sequence"/>
</dbReference>
<dbReference type="AlphaFoldDB" id="A0A4V6DGL5"/>
<accession>A0A4V6DGL5</accession>
<evidence type="ECO:0000313" key="1">
    <source>
        <dbReference type="EMBL" id="TKW53296.1"/>
    </source>
</evidence>
<protein>
    <submittedName>
        <fullName evidence="1">Uncharacterized protein</fullName>
    </submittedName>
</protein>
<evidence type="ECO:0000313" key="2">
    <source>
        <dbReference type="Proteomes" id="UP000310108"/>
    </source>
</evidence>
<organism evidence="1 2">
    <name type="scientific">Colletotrichum tanaceti</name>
    <dbReference type="NCBI Taxonomy" id="1306861"/>
    <lineage>
        <taxon>Eukaryota</taxon>
        <taxon>Fungi</taxon>
        <taxon>Dikarya</taxon>
        <taxon>Ascomycota</taxon>
        <taxon>Pezizomycotina</taxon>
        <taxon>Sordariomycetes</taxon>
        <taxon>Hypocreomycetidae</taxon>
        <taxon>Glomerellales</taxon>
        <taxon>Glomerellaceae</taxon>
        <taxon>Colletotrichum</taxon>
        <taxon>Colletotrichum destructivum species complex</taxon>
    </lineage>
</organism>
<keyword evidence="2" id="KW-1185">Reference proteome</keyword>
<name>A0A4V6DGL5_9PEZI</name>